<keyword evidence="4" id="KW-0659">Purine metabolism</keyword>
<name>A0ABS2P9P7_9BACL</name>
<reference evidence="8 9" key="1">
    <citation type="submission" date="2021-01" db="EMBL/GenBank/DDBJ databases">
        <title>Genomic Encyclopedia of Type Strains, Phase IV (KMG-IV): sequencing the most valuable type-strain genomes for metagenomic binning, comparative biology and taxonomic classification.</title>
        <authorList>
            <person name="Goeker M."/>
        </authorList>
    </citation>
    <scope>NUCLEOTIDE SEQUENCE [LARGE SCALE GENOMIC DNA]</scope>
    <source>
        <strain evidence="8 9">DSM 25540</strain>
    </source>
</reference>
<dbReference type="Pfam" id="PF09349">
    <property type="entry name" value="OHCU_decarbox"/>
    <property type="match status" value="1"/>
</dbReference>
<dbReference type="PANTHER" id="PTHR43466:SF1">
    <property type="entry name" value="2-OXO-4-HYDROXY-4-CARBOXY-5-UREIDOIMIDAZOLINE DECARBOXYLASE-RELATED"/>
    <property type="match status" value="1"/>
</dbReference>
<organism evidence="8 9">
    <name type="scientific">Geomicrobium sediminis</name>
    <dbReference type="NCBI Taxonomy" id="1347788"/>
    <lineage>
        <taxon>Bacteria</taxon>
        <taxon>Bacillati</taxon>
        <taxon>Bacillota</taxon>
        <taxon>Bacilli</taxon>
        <taxon>Bacillales</taxon>
        <taxon>Geomicrobium</taxon>
    </lineage>
</organism>
<dbReference type="Proteomes" id="UP000741863">
    <property type="component" value="Unassembled WGS sequence"/>
</dbReference>
<evidence type="ECO:0000256" key="6">
    <source>
        <dbReference type="ARBA" id="ARBA00023239"/>
    </source>
</evidence>
<sequence length="165" mass="19101">MVTLKQLNENDTHFFTDTLSDVFEHSPWVAEEAADNRPYKTVVEVHERMVMSVEEADVEDQLTLIRSHPKLGAREKMAPMSVAEQRKVGLDQLSDEEYETFLQLNEQYVETFGFPFIKAVKGQSKDAIVEAIQRRLLLTKEEEVSTALQEIYKIAYFRLCDRIQG</sequence>
<dbReference type="EC" id="4.1.1.97" evidence="3"/>
<dbReference type="SUPFAM" id="SSF158694">
    <property type="entry name" value="UraD-Like"/>
    <property type="match status" value="1"/>
</dbReference>
<evidence type="ECO:0000259" key="7">
    <source>
        <dbReference type="Pfam" id="PF09349"/>
    </source>
</evidence>
<dbReference type="InterPro" id="IPR036778">
    <property type="entry name" value="OHCU_decarboxylase_sf"/>
</dbReference>
<evidence type="ECO:0000256" key="3">
    <source>
        <dbReference type="ARBA" id="ARBA00012257"/>
    </source>
</evidence>
<comment type="pathway">
    <text evidence="2">Purine metabolism; urate degradation; (S)-allantoin from urate: step 3/3.</text>
</comment>
<dbReference type="PANTHER" id="PTHR43466">
    <property type="entry name" value="2-OXO-4-HYDROXY-4-CARBOXY-5-UREIDOIMIDAZOLINE DECARBOXYLASE-RELATED"/>
    <property type="match status" value="1"/>
</dbReference>
<keyword evidence="9" id="KW-1185">Reference proteome</keyword>
<evidence type="ECO:0000256" key="4">
    <source>
        <dbReference type="ARBA" id="ARBA00022631"/>
    </source>
</evidence>
<evidence type="ECO:0000256" key="1">
    <source>
        <dbReference type="ARBA" id="ARBA00001163"/>
    </source>
</evidence>
<evidence type="ECO:0000256" key="2">
    <source>
        <dbReference type="ARBA" id="ARBA00004754"/>
    </source>
</evidence>
<dbReference type="NCBIfam" id="TIGR03164">
    <property type="entry name" value="UHCUDC"/>
    <property type="match status" value="1"/>
</dbReference>
<evidence type="ECO:0000313" key="9">
    <source>
        <dbReference type="Proteomes" id="UP000741863"/>
    </source>
</evidence>
<protein>
    <recommendedName>
        <fullName evidence="3">2-oxo-4-hydroxy-4-carboxy-5-ureidoimidazoline decarboxylase</fullName>
        <ecNumber evidence="3">4.1.1.97</ecNumber>
    </recommendedName>
</protein>
<feature type="domain" description="Oxo-4-hydroxy-4-carboxy-5-ureidoimidazoline decarboxylase" evidence="7">
    <location>
        <begin position="9"/>
        <end position="159"/>
    </location>
</feature>
<comment type="catalytic activity">
    <reaction evidence="1">
        <text>5-hydroxy-2-oxo-4-ureido-2,5-dihydro-1H-imidazole-5-carboxylate + H(+) = (S)-allantoin + CO2</text>
        <dbReference type="Rhea" id="RHEA:26301"/>
        <dbReference type="ChEBI" id="CHEBI:15378"/>
        <dbReference type="ChEBI" id="CHEBI:15678"/>
        <dbReference type="ChEBI" id="CHEBI:16526"/>
        <dbReference type="ChEBI" id="CHEBI:58639"/>
        <dbReference type="EC" id="4.1.1.97"/>
    </reaction>
</comment>
<keyword evidence="6" id="KW-0456">Lyase</keyword>
<dbReference type="EMBL" id="JAFBEC010000002">
    <property type="protein sequence ID" value="MBM7631716.1"/>
    <property type="molecule type" value="Genomic_DNA"/>
</dbReference>
<evidence type="ECO:0000256" key="5">
    <source>
        <dbReference type="ARBA" id="ARBA00022793"/>
    </source>
</evidence>
<evidence type="ECO:0000313" key="8">
    <source>
        <dbReference type="EMBL" id="MBM7631716.1"/>
    </source>
</evidence>
<gene>
    <name evidence="8" type="ORF">JOD17_000808</name>
</gene>
<dbReference type="InterPro" id="IPR017580">
    <property type="entry name" value="OHCU_decarboxylase-1"/>
</dbReference>
<accession>A0ABS2P9P7</accession>
<dbReference type="Gene3D" id="1.10.3330.10">
    <property type="entry name" value="Oxo-4-hydroxy-4-carboxy-5-ureidoimidazoline decarboxylase"/>
    <property type="match status" value="1"/>
</dbReference>
<comment type="caution">
    <text evidence="8">The sequence shown here is derived from an EMBL/GenBank/DDBJ whole genome shotgun (WGS) entry which is preliminary data.</text>
</comment>
<dbReference type="InterPro" id="IPR018020">
    <property type="entry name" value="OHCU_decarboxylase"/>
</dbReference>
<keyword evidence="5" id="KW-0210">Decarboxylase</keyword>
<proteinExistence type="predicted"/>